<dbReference type="PANTHER" id="PTHR12151:SF25">
    <property type="entry name" value="LINALOOL DEHYDRATASE_ISOMERASE DOMAIN-CONTAINING PROTEIN"/>
    <property type="match status" value="1"/>
</dbReference>
<evidence type="ECO:0000256" key="2">
    <source>
        <dbReference type="ARBA" id="ARBA00023008"/>
    </source>
</evidence>
<dbReference type="PANTHER" id="PTHR12151">
    <property type="entry name" value="ELECTRON TRANSPORT PROTIN SCO1/SENC FAMILY MEMBER"/>
    <property type="match status" value="1"/>
</dbReference>
<comment type="similarity">
    <text evidence="1">Belongs to the SCO1/2 family.</text>
</comment>
<dbReference type="Pfam" id="PF02630">
    <property type="entry name" value="SCO1-SenC"/>
    <property type="match status" value="1"/>
</dbReference>
<evidence type="ECO:0000313" key="7">
    <source>
        <dbReference type="Proteomes" id="UP000326903"/>
    </source>
</evidence>
<dbReference type="RefSeq" id="WP_150414165.1">
    <property type="nucleotide sequence ID" value="NZ_VYQF01000001.1"/>
</dbReference>
<feature type="disulfide bond" description="Redox-active" evidence="4">
    <location>
        <begin position="92"/>
        <end position="96"/>
    </location>
</feature>
<dbReference type="Gene3D" id="3.40.30.10">
    <property type="entry name" value="Glutaredoxin"/>
    <property type="match status" value="1"/>
</dbReference>
<proteinExistence type="inferred from homology"/>
<evidence type="ECO:0000256" key="4">
    <source>
        <dbReference type="PIRSR" id="PIRSR603782-2"/>
    </source>
</evidence>
<evidence type="ECO:0000313" key="6">
    <source>
        <dbReference type="EMBL" id="KAA9042036.1"/>
    </source>
</evidence>
<feature type="binding site" evidence="3">
    <location>
        <position position="92"/>
    </location>
    <ligand>
        <name>Cu cation</name>
        <dbReference type="ChEBI" id="CHEBI:23378"/>
    </ligand>
</feature>
<organism evidence="6 7">
    <name type="scientific">Ginsengibacter hankyongi</name>
    <dbReference type="NCBI Taxonomy" id="2607284"/>
    <lineage>
        <taxon>Bacteria</taxon>
        <taxon>Pseudomonadati</taxon>
        <taxon>Bacteroidota</taxon>
        <taxon>Chitinophagia</taxon>
        <taxon>Chitinophagales</taxon>
        <taxon>Chitinophagaceae</taxon>
        <taxon>Ginsengibacter</taxon>
    </lineage>
</organism>
<reference evidence="6 7" key="1">
    <citation type="submission" date="2019-09" db="EMBL/GenBank/DDBJ databases">
        <title>Draft genome sequence of Ginsengibacter sp. BR5-29.</title>
        <authorList>
            <person name="Im W.-T."/>
        </authorList>
    </citation>
    <scope>NUCLEOTIDE SEQUENCE [LARGE SCALE GENOMIC DNA]</scope>
    <source>
        <strain evidence="6 7">BR5-29</strain>
    </source>
</reference>
<accession>A0A5J5ILR6</accession>
<keyword evidence="7" id="KW-1185">Reference proteome</keyword>
<dbReference type="AlphaFoldDB" id="A0A5J5ILR6"/>
<dbReference type="SUPFAM" id="SSF52833">
    <property type="entry name" value="Thioredoxin-like"/>
    <property type="match status" value="1"/>
</dbReference>
<comment type="caution">
    <text evidence="6">The sequence shown here is derived from an EMBL/GenBank/DDBJ whole genome shotgun (WGS) entry which is preliminary data.</text>
</comment>
<dbReference type="InterPro" id="IPR013766">
    <property type="entry name" value="Thioredoxin_domain"/>
</dbReference>
<evidence type="ECO:0000256" key="1">
    <source>
        <dbReference type="ARBA" id="ARBA00010996"/>
    </source>
</evidence>
<dbReference type="CDD" id="cd02968">
    <property type="entry name" value="SCO"/>
    <property type="match status" value="1"/>
</dbReference>
<evidence type="ECO:0000259" key="5">
    <source>
        <dbReference type="PROSITE" id="PS51352"/>
    </source>
</evidence>
<dbReference type="EMBL" id="VYQF01000001">
    <property type="protein sequence ID" value="KAA9042036.1"/>
    <property type="molecule type" value="Genomic_DNA"/>
</dbReference>
<feature type="binding site" evidence="3">
    <location>
        <position position="96"/>
    </location>
    <ligand>
        <name>Cu cation</name>
        <dbReference type="ChEBI" id="CHEBI:23378"/>
    </ligand>
</feature>
<keyword evidence="2 3" id="KW-0186">Copper</keyword>
<dbReference type="PROSITE" id="PS51352">
    <property type="entry name" value="THIOREDOXIN_2"/>
    <property type="match status" value="1"/>
</dbReference>
<keyword evidence="3" id="KW-0479">Metal-binding</keyword>
<dbReference type="InterPro" id="IPR036249">
    <property type="entry name" value="Thioredoxin-like_sf"/>
</dbReference>
<gene>
    <name evidence="6" type="ORF">FW778_08470</name>
</gene>
<feature type="domain" description="Thioredoxin" evidence="5">
    <location>
        <begin position="54"/>
        <end position="223"/>
    </location>
</feature>
<keyword evidence="4" id="KW-1015">Disulfide bond</keyword>
<dbReference type="Proteomes" id="UP000326903">
    <property type="component" value="Unassembled WGS sequence"/>
</dbReference>
<evidence type="ECO:0000256" key="3">
    <source>
        <dbReference type="PIRSR" id="PIRSR603782-1"/>
    </source>
</evidence>
<protein>
    <submittedName>
        <fullName evidence="6">SCO family protein</fullName>
    </submittedName>
</protein>
<name>A0A5J5ILR6_9BACT</name>
<feature type="binding site" evidence="3">
    <location>
        <position position="181"/>
    </location>
    <ligand>
        <name>Cu cation</name>
        <dbReference type="ChEBI" id="CHEBI:23378"/>
    </ligand>
</feature>
<dbReference type="GO" id="GO:0046872">
    <property type="term" value="F:metal ion binding"/>
    <property type="evidence" value="ECO:0007669"/>
    <property type="project" value="UniProtKB-KW"/>
</dbReference>
<dbReference type="InterPro" id="IPR003782">
    <property type="entry name" value="SCO1/SenC"/>
</dbReference>
<sequence>MRKKALLALMIAILLPTVGYLLTDYYSKRDTQMPPRYFYDSVTVSYKNGKSINDTAWHHLSNIELTNQFGKKVSFADLKGKIIVLDFFFTRCPSICPKLAKAMKKLQNSFTNNDSIVQFVSISVDPVHDSVPELRKWAEKFNVDPDSWWVLTGNRDSIYHFAINEMKADIADTNVDTAFIHTENFFLIDKERVIRGWYNGFDTTAQKKLVRDIPLLMLEKDQKKTFGQFLKGLLQNS</sequence>